<gene>
    <name evidence="3" type="primary">recD2</name>
    <name evidence="7" type="ORF">EDD79_101314</name>
</gene>
<evidence type="ECO:0000313" key="7">
    <source>
        <dbReference type="EMBL" id="TCQ02734.1"/>
    </source>
</evidence>
<dbReference type="PANTHER" id="PTHR43788:SF6">
    <property type="entry name" value="DNA HELICASE B"/>
    <property type="match status" value="1"/>
</dbReference>
<dbReference type="InterPro" id="IPR055446">
    <property type="entry name" value="RecD2_N_OB"/>
</dbReference>
<dbReference type="Proteomes" id="UP000295504">
    <property type="component" value="Unassembled WGS sequence"/>
</dbReference>
<dbReference type="Gene3D" id="1.10.150.20">
    <property type="entry name" value="5' to 3' exonuclease, C-terminal subdomain"/>
    <property type="match status" value="1"/>
</dbReference>
<keyword evidence="4" id="KW-0175">Coiled coil</keyword>
<keyword evidence="3" id="KW-0238">DNA-binding</keyword>
<dbReference type="Pfam" id="PF13538">
    <property type="entry name" value="UvrD_C_2"/>
    <property type="match status" value="1"/>
</dbReference>
<dbReference type="AlphaFoldDB" id="A0A4V2T3U7"/>
<feature type="domain" description="Helix-hairpin-helix DNA-binding motif class 1" evidence="5">
    <location>
        <begin position="180"/>
        <end position="199"/>
    </location>
</feature>
<dbReference type="InterPro" id="IPR027785">
    <property type="entry name" value="UvrD-like_helicase_C"/>
</dbReference>
<dbReference type="Pfam" id="PF14490">
    <property type="entry name" value="HHH_RecD2"/>
    <property type="match status" value="1"/>
</dbReference>
<dbReference type="SMART" id="SM00382">
    <property type="entry name" value="AAA"/>
    <property type="match status" value="1"/>
</dbReference>
<feature type="domain" description="AAA+ ATPase" evidence="6">
    <location>
        <begin position="331"/>
        <end position="450"/>
    </location>
</feature>
<dbReference type="InterPro" id="IPR041451">
    <property type="entry name" value="RecD2_SH13"/>
</dbReference>
<dbReference type="Gene3D" id="2.30.30.940">
    <property type="match status" value="1"/>
</dbReference>
<dbReference type="NCBIfam" id="TIGR01448">
    <property type="entry name" value="recD_rel"/>
    <property type="match status" value="1"/>
</dbReference>
<dbReference type="Pfam" id="PF13245">
    <property type="entry name" value="AAA_19"/>
    <property type="match status" value="1"/>
</dbReference>
<dbReference type="EMBL" id="SLYC01000013">
    <property type="protein sequence ID" value="TCQ02734.1"/>
    <property type="molecule type" value="Genomic_DNA"/>
</dbReference>
<dbReference type="InterPro" id="IPR027417">
    <property type="entry name" value="P-loop_NTPase"/>
</dbReference>
<dbReference type="Pfam" id="PF14520">
    <property type="entry name" value="HHH_5"/>
    <property type="match status" value="1"/>
</dbReference>
<keyword evidence="1 3" id="KW-0547">Nucleotide-binding</keyword>
<dbReference type="SMART" id="SM00278">
    <property type="entry name" value="HhH1"/>
    <property type="match status" value="3"/>
</dbReference>
<dbReference type="InterPro" id="IPR029493">
    <property type="entry name" value="RecD2-like_HHH"/>
</dbReference>
<dbReference type="InterPro" id="IPR006345">
    <property type="entry name" value="RecD2"/>
</dbReference>
<keyword evidence="3" id="KW-0347">Helicase</keyword>
<dbReference type="Pfam" id="PF18335">
    <property type="entry name" value="SH3_13"/>
    <property type="match status" value="1"/>
</dbReference>
<feature type="binding site" evidence="3">
    <location>
        <begin position="342"/>
        <end position="346"/>
    </location>
    <ligand>
        <name>ATP</name>
        <dbReference type="ChEBI" id="CHEBI:30616"/>
    </ligand>
</feature>
<dbReference type="InterPro" id="IPR050534">
    <property type="entry name" value="Coronavir_polyprotein_1ab"/>
</dbReference>
<evidence type="ECO:0000313" key="8">
    <source>
        <dbReference type="Proteomes" id="UP000295504"/>
    </source>
</evidence>
<dbReference type="GO" id="GO:0006310">
    <property type="term" value="P:DNA recombination"/>
    <property type="evidence" value="ECO:0007669"/>
    <property type="project" value="InterPro"/>
</dbReference>
<feature type="domain" description="Helix-hairpin-helix DNA-binding motif class 1" evidence="5">
    <location>
        <begin position="81"/>
        <end position="102"/>
    </location>
</feature>
<dbReference type="CDD" id="cd17933">
    <property type="entry name" value="DEXSc_RecD-like"/>
    <property type="match status" value="1"/>
</dbReference>
<dbReference type="InterPro" id="IPR003593">
    <property type="entry name" value="AAA+_ATPase"/>
</dbReference>
<protein>
    <recommendedName>
        <fullName evidence="3">ATP-dependent RecD2 DNA helicase</fullName>
        <ecNumber evidence="3">5.6.2.3</ecNumber>
    </recommendedName>
    <alternativeName>
        <fullName evidence="3">DNA 5'-3' helicase subunit RecD2</fullName>
    </alternativeName>
</protein>
<evidence type="ECO:0000256" key="3">
    <source>
        <dbReference type="HAMAP-Rule" id="MF_01488"/>
    </source>
</evidence>
<dbReference type="RefSeq" id="WP_132848268.1">
    <property type="nucleotide sequence ID" value="NZ_CP058648.1"/>
</dbReference>
<feature type="coiled-coil region" evidence="4">
    <location>
        <begin position="294"/>
        <end position="324"/>
    </location>
</feature>
<organism evidence="7 8">
    <name type="scientific">Serpentinicella alkaliphila</name>
    <dbReference type="NCBI Taxonomy" id="1734049"/>
    <lineage>
        <taxon>Bacteria</taxon>
        <taxon>Bacillati</taxon>
        <taxon>Bacillota</taxon>
        <taxon>Clostridia</taxon>
        <taxon>Peptostreptococcales</taxon>
        <taxon>Natronincolaceae</taxon>
        <taxon>Serpentinicella</taxon>
    </lineage>
</organism>
<evidence type="ECO:0000259" key="6">
    <source>
        <dbReference type="SMART" id="SM00382"/>
    </source>
</evidence>
<dbReference type="InterPro" id="IPR003583">
    <property type="entry name" value="Hlx-hairpin-Hlx_DNA-bd_motif"/>
</dbReference>
<keyword evidence="2 3" id="KW-0067">ATP-binding</keyword>
<dbReference type="SUPFAM" id="SSF52540">
    <property type="entry name" value="P-loop containing nucleoside triphosphate hydrolases"/>
    <property type="match status" value="1"/>
</dbReference>
<dbReference type="SUPFAM" id="SSF47781">
    <property type="entry name" value="RuvA domain 2-like"/>
    <property type="match status" value="1"/>
</dbReference>
<comment type="caution">
    <text evidence="7">The sequence shown here is derived from an EMBL/GenBank/DDBJ whole genome shotgun (WGS) entry which is preliminary data.</text>
</comment>
<dbReference type="GO" id="GO:0016887">
    <property type="term" value="F:ATP hydrolysis activity"/>
    <property type="evidence" value="ECO:0007669"/>
    <property type="project" value="RHEA"/>
</dbReference>
<keyword evidence="8" id="KW-1185">Reference proteome</keyword>
<sequence>MIELEGQLVEIIFSNDTNGYTVASLLFDEDEVTIVGYMPTVKIGDKLALKGKWTMHPIYGQQLEVNQYRLVMPSTENEIVSYLSSGMIPGVGEKMAKRIVDHFGLKTIEILTKSPEKLLEVSGIGKSKLVGIKEAFLEQHELREIILFLNKYNIPTNYGVKIYKKYGGQTIDIIQENPYRLAEEIRGIGFKTADEIARTLGIPFDSKYRVYAGTRYIINAFNLEGHTYIPGEILVERAKKLLNVKEDLIEEAVQYLALDQKIQLERLCDEIIVYSMPYYYAETNVCKKIIELSKVELDEQKIDKEKVIEELESVTISLAKKQREAILQAVENGILVITGGPGTGKTTTVNTLIKVFEKFKLKVILGAPTGRAAKRMTEATGKEAKTIHRLLELGYVGDDVEMTFNRNEENPLDCDVLIIDEVSMVDILLMNSLLKAIARGTRVILVGDVDQLPSVGAGNVLRDIIESNIVKVVKLDEIFRQAQESMIIVNAHKINQGLYPELNVKDKDFFFMSRFDEDKLLNTLVELTTDRLPKHYKIDPMKDIQILAPMKKGRIGTVNLNKQLQQYLNPPNKNKKEKTLKEKLFRIGDKVMQIKNNYTLKWHNIDPDAIEQRGEGIFNGDIGYVFDIDKDEDKLTIVFDECRLVEYDFSQLDEIELAYCVTIHKSQGSEFPVVVIPMGWGPPMLLTRNLLYTAVTRAKSLVVLVGNEKYLKSMVDNNQITTRYSGLDFRLKKFHDFHMNIKNN</sequence>
<dbReference type="Pfam" id="PF23139">
    <property type="entry name" value="OB_YrrC"/>
    <property type="match status" value="1"/>
</dbReference>
<dbReference type="Gene3D" id="3.40.50.300">
    <property type="entry name" value="P-loop containing nucleotide triphosphate hydrolases"/>
    <property type="match status" value="2"/>
</dbReference>
<reference evidence="7 8" key="1">
    <citation type="submission" date="2019-03" db="EMBL/GenBank/DDBJ databases">
        <title>Genomic Encyclopedia of Type Strains, Phase IV (KMG-IV): sequencing the most valuable type-strain genomes for metagenomic binning, comparative biology and taxonomic classification.</title>
        <authorList>
            <person name="Goeker M."/>
        </authorList>
    </citation>
    <scope>NUCLEOTIDE SEQUENCE [LARGE SCALE GENOMIC DNA]</scope>
    <source>
        <strain evidence="7 8">DSM 100013</strain>
    </source>
</reference>
<dbReference type="InterPro" id="IPR010994">
    <property type="entry name" value="RuvA_2-like"/>
</dbReference>
<dbReference type="Gene3D" id="1.10.10.2220">
    <property type="match status" value="1"/>
</dbReference>
<dbReference type="PANTHER" id="PTHR43788">
    <property type="entry name" value="DNA2/NAM7 HELICASE FAMILY MEMBER"/>
    <property type="match status" value="1"/>
</dbReference>
<accession>A0A4V2T3U7</accession>
<evidence type="ECO:0000256" key="4">
    <source>
        <dbReference type="SAM" id="Coils"/>
    </source>
</evidence>
<comment type="catalytic activity">
    <reaction evidence="3">
        <text>ATP + H2O = ADP + phosphate + H(+)</text>
        <dbReference type="Rhea" id="RHEA:13065"/>
        <dbReference type="ChEBI" id="CHEBI:15377"/>
        <dbReference type="ChEBI" id="CHEBI:15378"/>
        <dbReference type="ChEBI" id="CHEBI:30616"/>
        <dbReference type="ChEBI" id="CHEBI:43474"/>
        <dbReference type="ChEBI" id="CHEBI:456216"/>
        <dbReference type="EC" id="5.6.2.3"/>
    </reaction>
</comment>
<dbReference type="GO" id="GO:0043139">
    <property type="term" value="F:5'-3' DNA helicase activity"/>
    <property type="evidence" value="ECO:0007669"/>
    <property type="project" value="UniProtKB-UniRule"/>
</dbReference>
<keyword evidence="3" id="KW-0378">Hydrolase</keyword>
<proteinExistence type="inferred from homology"/>
<dbReference type="EC" id="5.6.2.3" evidence="3"/>
<dbReference type="GO" id="GO:0009338">
    <property type="term" value="C:exodeoxyribonuclease V complex"/>
    <property type="evidence" value="ECO:0007669"/>
    <property type="project" value="TreeGrafter"/>
</dbReference>
<dbReference type="GO" id="GO:0005524">
    <property type="term" value="F:ATP binding"/>
    <property type="evidence" value="ECO:0007669"/>
    <property type="project" value="UniProtKB-UniRule"/>
</dbReference>
<evidence type="ECO:0000256" key="2">
    <source>
        <dbReference type="ARBA" id="ARBA00022840"/>
    </source>
</evidence>
<dbReference type="HAMAP" id="MF_01488">
    <property type="entry name" value="RecD2"/>
    <property type="match status" value="1"/>
</dbReference>
<keyword evidence="3" id="KW-0413">Isomerase</keyword>
<dbReference type="CDD" id="cd18809">
    <property type="entry name" value="SF1_C_RecD"/>
    <property type="match status" value="1"/>
</dbReference>
<name>A0A4V2T3U7_9FIRM</name>
<dbReference type="GO" id="GO:0017116">
    <property type="term" value="F:single-stranded DNA helicase activity"/>
    <property type="evidence" value="ECO:0007669"/>
    <property type="project" value="TreeGrafter"/>
</dbReference>
<evidence type="ECO:0000259" key="5">
    <source>
        <dbReference type="SMART" id="SM00278"/>
    </source>
</evidence>
<dbReference type="GO" id="GO:0006281">
    <property type="term" value="P:DNA repair"/>
    <property type="evidence" value="ECO:0007669"/>
    <property type="project" value="InterPro"/>
</dbReference>
<evidence type="ECO:0000256" key="1">
    <source>
        <dbReference type="ARBA" id="ARBA00022741"/>
    </source>
</evidence>
<dbReference type="GO" id="GO:0003677">
    <property type="term" value="F:DNA binding"/>
    <property type="evidence" value="ECO:0007669"/>
    <property type="project" value="UniProtKB-UniRule"/>
</dbReference>
<comment type="function">
    <text evidence="3">DNA-dependent ATPase and ATP-dependent 5'-3' DNA helicase. Has no activity on blunt DNA or DNA with 3'-overhangs, requires at least 10 bases of 5'-ssDNA for helicase activity.</text>
</comment>
<comment type="similarity">
    <text evidence="3">Belongs to the RecD family. RecD2 subfamily.</text>
</comment>
<feature type="domain" description="Helix-hairpin-helix DNA-binding motif class 1" evidence="5">
    <location>
        <begin position="116"/>
        <end position="135"/>
    </location>
</feature>
<dbReference type="OrthoDB" id="9803432at2"/>